<dbReference type="InterPro" id="IPR024704">
    <property type="entry name" value="SMC"/>
</dbReference>
<dbReference type="GO" id="GO:0007076">
    <property type="term" value="P:mitotic chromosome condensation"/>
    <property type="evidence" value="ECO:0007669"/>
    <property type="project" value="UniProtKB-ARBA"/>
</dbReference>
<keyword evidence="8" id="KW-0226">DNA condensation</keyword>
<keyword evidence="10" id="KW-0131">Cell cycle</keyword>
<feature type="coiled-coil region" evidence="12">
    <location>
        <begin position="424"/>
        <end position="472"/>
    </location>
</feature>
<evidence type="ECO:0000256" key="4">
    <source>
        <dbReference type="ARBA" id="ARBA00022741"/>
    </source>
</evidence>
<feature type="coiled-coil region" evidence="12">
    <location>
        <begin position="697"/>
        <end position="731"/>
    </location>
</feature>
<dbReference type="GO" id="GO:0005524">
    <property type="term" value="F:ATP binding"/>
    <property type="evidence" value="ECO:0007669"/>
    <property type="project" value="UniProtKB-KW"/>
</dbReference>
<reference evidence="15" key="1">
    <citation type="submission" date="2020-12" db="EMBL/GenBank/DDBJ databases">
        <title>Metabolic potential, ecology and presence of endohyphal bacteria is reflected in genomic diversity of Mucoromycotina.</title>
        <authorList>
            <person name="Muszewska A."/>
            <person name="Okrasinska A."/>
            <person name="Steczkiewicz K."/>
            <person name="Drgas O."/>
            <person name="Orlowska M."/>
            <person name="Perlinska-Lenart U."/>
            <person name="Aleksandrzak-Piekarczyk T."/>
            <person name="Szatraj K."/>
            <person name="Zielenkiewicz U."/>
            <person name="Pilsyk S."/>
            <person name="Malc E."/>
            <person name="Mieczkowski P."/>
            <person name="Kruszewska J.S."/>
            <person name="Biernat P."/>
            <person name="Pawlowska J."/>
        </authorList>
    </citation>
    <scope>NUCLEOTIDE SEQUENCE</scope>
    <source>
        <strain evidence="15">WA0000051536</strain>
    </source>
</reference>
<dbReference type="GO" id="GO:0005694">
    <property type="term" value="C:chromosome"/>
    <property type="evidence" value="ECO:0007669"/>
    <property type="project" value="InterPro"/>
</dbReference>
<evidence type="ECO:0000256" key="5">
    <source>
        <dbReference type="ARBA" id="ARBA00022776"/>
    </source>
</evidence>
<keyword evidence="7 12" id="KW-0175">Coiled coil</keyword>
<dbReference type="EMBL" id="JAEPRA010000008">
    <property type="protein sequence ID" value="KAG2181512.1"/>
    <property type="molecule type" value="Genomic_DNA"/>
</dbReference>
<dbReference type="InterPro" id="IPR010935">
    <property type="entry name" value="SMC_hinge"/>
</dbReference>
<proteinExistence type="inferred from homology"/>
<keyword evidence="4" id="KW-0547">Nucleotide-binding</keyword>
<dbReference type="InterPro" id="IPR027417">
    <property type="entry name" value="P-loop_NTPase"/>
</dbReference>
<evidence type="ECO:0000256" key="1">
    <source>
        <dbReference type="ARBA" id="ARBA00004123"/>
    </source>
</evidence>
<feature type="region of interest" description="Disordered" evidence="13">
    <location>
        <begin position="1189"/>
        <end position="1217"/>
    </location>
</feature>
<keyword evidence="3" id="KW-0132">Cell division</keyword>
<gene>
    <name evidence="15" type="ORF">INT44_008327</name>
</gene>
<evidence type="ECO:0000256" key="12">
    <source>
        <dbReference type="SAM" id="Coils"/>
    </source>
</evidence>
<keyword evidence="5" id="KW-0498">Mitosis</keyword>
<dbReference type="GO" id="GO:0051301">
    <property type="term" value="P:cell division"/>
    <property type="evidence" value="ECO:0007669"/>
    <property type="project" value="UniProtKB-KW"/>
</dbReference>
<evidence type="ECO:0000256" key="7">
    <source>
        <dbReference type="ARBA" id="ARBA00023054"/>
    </source>
</evidence>
<accession>A0A8H7PW87</accession>
<dbReference type="Pfam" id="PF02463">
    <property type="entry name" value="SMC_N"/>
    <property type="match status" value="1"/>
</dbReference>
<dbReference type="SUPFAM" id="SSF75553">
    <property type="entry name" value="Smc hinge domain"/>
    <property type="match status" value="1"/>
</dbReference>
<dbReference type="PANTHER" id="PTHR43977">
    <property type="entry name" value="STRUCTURAL MAINTENANCE OF CHROMOSOMES PROTEIN 3"/>
    <property type="match status" value="1"/>
</dbReference>
<dbReference type="SUPFAM" id="SSF52540">
    <property type="entry name" value="P-loop containing nucleoside triphosphate hydrolases"/>
    <property type="match status" value="2"/>
</dbReference>
<evidence type="ECO:0000256" key="11">
    <source>
        <dbReference type="PIRNR" id="PIRNR005719"/>
    </source>
</evidence>
<evidence type="ECO:0000256" key="13">
    <source>
        <dbReference type="SAM" id="MobiDB-lite"/>
    </source>
</evidence>
<dbReference type="FunFam" id="3.40.50.300:FF:000278">
    <property type="entry name" value="Structural maintenance of chromosomes 2"/>
    <property type="match status" value="1"/>
</dbReference>
<dbReference type="GO" id="GO:0016887">
    <property type="term" value="F:ATP hydrolysis activity"/>
    <property type="evidence" value="ECO:0007669"/>
    <property type="project" value="InterPro"/>
</dbReference>
<evidence type="ECO:0000259" key="14">
    <source>
        <dbReference type="SMART" id="SM00968"/>
    </source>
</evidence>
<feature type="coiled-coil region" evidence="12">
    <location>
        <begin position="761"/>
        <end position="953"/>
    </location>
</feature>
<dbReference type="Pfam" id="PF06470">
    <property type="entry name" value="SMC_hinge"/>
    <property type="match status" value="1"/>
</dbReference>
<comment type="subcellular location">
    <subcellularLocation>
        <location evidence="1 11">Nucleus</location>
    </subcellularLocation>
</comment>
<dbReference type="Proteomes" id="UP000612746">
    <property type="component" value="Unassembled WGS sequence"/>
</dbReference>
<dbReference type="Gene3D" id="3.30.70.1620">
    <property type="match status" value="1"/>
</dbReference>
<dbReference type="GO" id="GO:0005634">
    <property type="term" value="C:nucleus"/>
    <property type="evidence" value="ECO:0007669"/>
    <property type="project" value="UniProtKB-SubCell"/>
</dbReference>
<dbReference type="SMART" id="SM00968">
    <property type="entry name" value="SMC_hinge"/>
    <property type="match status" value="1"/>
</dbReference>
<dbReference type="FunFam" id="3.40.50.300:FF:000385">
    <property type="entry name" value="Structural maintenance of chromosomes 2"/>
    <property type="match status" value="1"/>
</dbReference>
<protein>
    <recommendedName>
        <fullName evidence="11">Structural maintenance of chromosomes protein</fullName>
    </recommendedName>
</protein>
<dbReference type="InterPro" id="IPR003395">
    <property type="entry name" value="RecF/RecN/SMC_N"/>
</dbReference>
<evidence type="ECO:0000313" key="15">
    <source>
        <dbReference type="EMBL" id="KAG2181512.1"/>
    </source>
</evidence>
<feature type="compositionally biased region" description="Basic and acidic residues" evidence="13">
    <location>
        <begin position="1208"/>
        <end position="1217"/>
    </location>
</feature>
<evidence type="ECO:0000256" key="10">
    <source>
        <dbReference type="ARBA" id="ARBA00023306"/>
    </source>
</evidence>
<dbReference type="Gene3D" id="1.20.1060.20">
    <property type="match status" value="1"/>
</dbReference>
<feature type="domain" description="SMC hinge" evidence="14">
    <location>
        <begin position="535"/>
        <end position="656"/>
    </location>
</feature>
<evidence type="ECO:0000313" key="16">
    <source>
        <dbReference type="Proteomes" id="UP000612746"/>
    </source>
</evidence>
<dbReference type="Gene3D" id="3.40.50.300">
    <property type="entry name" value="P-loop containing nucleotide triphosphate hydrolases"/>
    <property type="match status" value="2"/>
</dbReference>
<dbReference type="CDD" id="cd03273">
    <property type="entry name" value="ABC_SMC2_euk"/>
    <property type="match status" value="1"/>
</dbReference>
<dbReference type="OrthoDB" id="10255539at2759"/>
<name>A0A8H7PW87_9FUNG</name>
<evidence type="ECO:0000256" key="2">
    <source>
        <dbReference type="ARBA" id="ARBA00005231"/>
    </source>
</evidence>
<comment type="similarity">
    <text evidence="2">Belongs to the SMC family. SMC2 subfamily.</text>
</comment>
<evidence type="ECO:0000256" key="6">
    <source>
        <dbReference type="ARBA" id="ARBA00022840"/>
    </source>
</evidence>
<dbReference type="Gene3D" id="1.10.287.1490">
    <property type="match status" value="1"/>
</dbReference>
<evidence type="ECO:0000256" key="8">
    <source>
        <dbReference type="ARBA" id="ARBA00023067"/>
    </source>
</evidence>
<keyword evidence="6" id="KW-0067">ATP-binding</keyword>
<dbReference type="PIRSF" id="PIRSF005719">
    <property type="entry name" value="SMC"/>
    <property type="match status" value="1"/>
</dbReference>
<sequence length="1217" mass="138577">MFVEELIIEGFKSYVSRTQITGWDPEFNAITGLNGSGKSNILDAICFVLGITNLSQVRASNLQDLIYKRGQAGITKASVTIVFNNDDRSKSPVGFEAYRQITVTRQILMGGRTKYIVNGHNAQQQTVQNLFQSVSLNINNPHFLIMQGRITKVLNMKPAEILSMIEEAAGTKMFEDRKAKAFATMTKKEKKVEEINTILEEEIMPKLNQLRSEKRVYLDYQKNESEMERLNRLVVAAEYDRHAKKLDRSNVDQDDRKARSEELQQLVQERNAQLLAIDDERLASTAKQREQNAGESRLQKLEAAVHEASTALVRLKTQVDLKETSISDEEKNLATLVATYKEAFCNSMANAYHCKQNEQTQAERKTQYMTLNNQFEPMKEEFDRKSKEMQKTSELLQALTTGVSAQEGQENGYLEQLQDAKNTANRASTTEEQARIKIKHLEKDLEERTIQVSKTERQNNALQNDIAAKLKDKADQTRQLQSLKWDPDWEARLMAQRSASQTAISDLNEKAENLSHRLSNLDFVYTNPTPNFDRSKVKGLVAELINLDKDKFDNSTALEICAGGRLYNVVVENEIIGSQLLDKGQLRRRWTLIPLNKIQAFKASADKVATAQRLAPGKVDLALTLIGYDREVQTAMEWVFGNTLICKDAESAKRVTFDKSVRMKSVTIDGDVYDPFGTLSGGSKPNSAGILVKVQELHDIRQQIKQHKETLANIDQELTNSQRVISDYKKRKTLIDLKAHDIHLLEEQLRQSTHSQLVAQVKLIKEELQTQEKAIVSARKQRKDALEECQRIDKEMAEFNSDKGSKLKEMQQKITSLKAAITKDSSKIKNMQREVQTLQMELEQMDTDAAAAQAEISQLRETIEEYKRECAAAKTNMATLKQKHDEEKAELQKEHEKLEEYNQEIERLNKEHKRITEELTEANLEAQKLTHEIEKFQKEQNNSEQILRDLETHHDWITDQKGLFGQPDTPYDYRDVNLGDAKKTLQQLVDKHETMRKKINVKVMNMIDNVEKKEAGLKQMLITVQKDKQKIEDTIVTLDNYKKEALQATWEKVNKDFGDIFGELLAGNTAKLQPPEGKAISDGLEVKVCLGGVWKQSLTELSGGQRSLIALSLILSLLQFKPAPMYILDEVDAALDLSHTQNIGHLLRSRFKGSQFIVVSLKDGMFNNANVLFKTRFRDGTSVVERTATRVRSKENEMAAPAPRKKRARDDVSARSK</sequence>
<evidence type="ECO:0000256" key="3">
    <source>
        <dbReference type="ARBA" id="ARBA00022618"/>
    </source>
</evidence>
<evidence type="ECO:0000256" key="9">
    <source>
        <dbReference type="ARBA" id="ARBA00023242"/>
    </source>
</evidence>
<dbReference type="InterPro" id="IPR027120">
    <property type="entry name" value="Smc2_ABC"/>
</dbReference>
<comment type="caution">
    <text evidence="15">The sequence shown here is derived from an EMBL/GenBank/DDBJ whole genome shotgun (WGS) entry which is preliminary data.</text>
</comment>
<dbReference type="AlphaFoldDB" id="A0A8H7PW87"/>
<organism evidence="15 16">
    <name type="scientific">Umbelopsis vinacea</name>
    <dbReference type="NCBI Taxonomy" id="44442"/>
    <lineage>
        <taxon>Eukaryota</taxon>
        <taxon>Fungi</taxon>
        <taxon>Fungi incertae sedis</taxon>
        <taxon>Mucoromycota</taxon>
        <taxon>Mucoromycotina</taxon>
        <taxon>Umbelopsidomycetes</taxon>
        <taxon>Umbelopsidales</taxon>
        <taxon>Umbelopsidaceae</taxon>
        <taxon>Umbelopsis</taxon>
    </lineage>
</organism>
<dbReference type="InterPro" id="IPR036277">
    <property type="entry name" value="SMC_hinge_sf"/>
</dbReference>
<keyword evidence="9 11" id="KW-0539">Nucleus</keyword>
<keyword evidence="16" id="KW-1185">Reference proteome</keyword>